<evidence type="ECO:0000256" key="1">
    <source>
        <dbReference type="ARBA" id="ARBA00009254"/>
    </source>
</evidence>
<comment type="similarity">
    <text evidence="1 5">Belongs to the universal ribosomal protein uL29 family.</text>
</comment>
<dbReference type="GO" id="GO:1990904">
    <property type="term" value="C:ribonucleoprotein complex"/>
    <property type="evidence" value="ECO:0007669"/>
    <property type="project" value="UniProtKB-KW"/>
</dbReference>
<evidence type="ECO:0000256" key="5">
    <source>
        <dbReference type="HAMAP-Rule" id="MF_00374"/>
    </source>
</evidence>
<dbReference type="Pfam" id="PF00831">
    <property type="entry name" value="Ribosomal_L29"/>
    <property type="match status" value="1"/>
</dbReference>
<dbReference type="NCBIfam" id="TIGR00012">
    <property type="entry name" value="L29"/>
    <property type="match status" value="1"/>
</dbReference>
<name>A0A0L8V3V8_9BACT</name>
<dbReference type="InterPro" id="IPR001854">
    <property type="entry name" value="Ribosomal_uL29"/>
</dbReference>
<dbReference type="PATRIC" id="fig|1409788.3.peg.4153"/>
<dbReference type="Gene3D" id="1.10.287.310">
    <property type="match status" value="1"/>
</dbReference>
<keyword evidence="3 5" id="KW-0687">Ribonucleoprotein</keyword>
<evidence type="ECO:0000256" key="2">
    <source>
        <dbReference type="ARBA" id="ARBA00022980"/>
    </source>
</evidence>
<dbReference type="GO" id="GO:0003735">
    <property type="term" value="F:structural constituent of ribosome"/>
    <property type="evidence" value="ECO:0007669"/>
    <property type="project" value="InterPro"/>
</dbReference>
<accession>A0A0L8V3V8</accession>
<dbReference type="HAMAP" id="MF_00374">
    <property type="entry name" value="Ribosomal_uL29"/>
    <property type="match status" value="1"/>
</dbReference>
<proteinExistence type="inferred from homology"/>
<evidence type="ECO:0000313" key="6">
    <source>
        <dbReference type="EMBL" id="KOH43109.1"/>
    </source>
</evidence>
<keyword evidence="7" id="KW-1185">Reference proteome</keyword>
<keyword evidence="2 5" id="KW-0689">Ribosomal protein</keyword>
<dbReference type="EMBL" id="LGIA01000199">
    <property type="protein sequence ID" value="KOH43109.1"/>
    <property type="molecule type" value="Genomic_DNA"/>
</dbReference>
<reference evidence="7" key="1">
    <citation type="submission" date="2015-07" db="EMBL/GenBank/DDBJ databases">
        <title>Genome sequencing of Sunxiuqinia dokdonensis strain SK.</title>
        <authorList>
            <person name="Ahn S."/>
            <person name="Kim B.-C."/>
        </authorList>
    </citation>
    <scope>NUCLEOTIDE SEQUENCE [LARGE SCALE GENOMIC DNA]</scope>
    <source>
        <strain evidence="7">SK</strain>
    </source>
</reference>
<dbReference type="GO" id="GO:0005840">
    <property type="term" value="C:ribosome"/>
    <property type="evidence" value="ECO:0007669"/>
    <property type="project" value="UniProtKB-KW"/>
</dbReference>
<dbReference type="InterPro" id="IPR018254">
    <property type="entry name" value="Ribosomal_uL29_CS"/>
</dbReference>
<dbReference type="SUPFAM" id="SSF46561">
    <property type="entry name" value="Ribosomal protein L29 (L29p)"/>
    <property type="match status" value="1"/>
</dbReference>
<dbReference type="InterPro" id="IPR036049">
    <property type="entry name" value="Ribosomal_uL29_sf"/>
</dbReference>
<organism evidence="6 7">
    <name type="scientific">Sunxiuqinia dokdonensis</name>
    <dbReference type="NCBI Taxonomy" id="1409788"/>
    <lineage>
        <taxon>Bacteria</taxon>
        <taxon>Pseudomonadati</taxon>
        <taxon>Bacteroidota</taxon>
        <taxon>Bacteroidia</taxon>
        <taxon>Marinilabiliales</taxon>
        <taxon>Prolixibacteraceae</taxon>
        <taxon>Sunxiuqinia</taxon>
    </lineage>
</organism>
<gene>
    <name evidence="5" type="primary">rpmC</name>
    <name evidence="6" type="ORF">NC99_40630</name>
</gene>
<sequence>MMKASEIKELTDKEIQERIQLEKETLARLNMNHAVSPLDNPMKIKEARKNIARLQTIKRQRELNQNQN</sequence>
<comment type="caution">
    <text evidence="6">The sequence shown here is derived from an EMBL/GenBank/DDBJ whole genome shotgun (WGS) entry which is preliminary data.</text>
</comment>
<dbReference type="Proteomes" id="UP000036958">
    <property type="component" value="Unassembled WGS sequence"/>
</dbReference>
<evidence type="ECO:0000256" key="3">
    <source>
        <dbReference type="ARBA" id="ARBA00023274"/>
    </source>
</evidence>
<protein>
    <recommendedName>
        <fullName evidence="4 5">Large ribosomal subunit protein uL29</fullName>
    </recommendedName>
</protein>
<dbReference type="AlphaFoldDB" id="A0A0L8V3V8"/>
<dbReference type="STRING" id="1409788.NC99_40630"/>
<dbReference type="GO" id="GO:0006412">
    <property type="term" value="P:translation"/>
    <property type="evidence" value="ECO:0007669"/>
    <property type="project" value="UniProtKB-UniRule"/>
</dbReference>
<dbReference type="RefSeq" id="WP_239684484.1">
    <property type="nucleotide sequence ID" value="NZ_LGIA01000199.1"/>
</dbReference>
<evidence type="ECO:0000256" key="4">
    <source>
        <dbReference type="ARBA" id="ARBA00035204"/>
    </source>
</evidence>
<dbReference type="PROSITE" id="PS00579">
    <property type="entry name" value="RIBOSOMAL_L29"/>
    <property type="match status" value="1"/>
</dbReference>
<evidence type="ECO:0000313" key="7">
    <source>
        <dbReference type="Proteomes" id="UP000036958"/>
    </source>
</evidence>